<reference evidence="5" key="2">
    <citation type="submission" date="2021-08" db="EMBL/GenBank/DDBJ databases">
        <authorList>
            <person name="Tani A."/>
            <person name="Ola A."/>
            <person name="Ogura Y."/>
            <person name="Katsura K."/>
            <person name="Hayashi T."/>
        </authorList>
    </citation>
    <scope>NUCLEOTIDE SEQUENCE</scope>
    <source>
        <strain evidence="5">DSM 17168</strain>
    </source>
</reference>
<evidence type="ECO:0000313" key="5">
    <source>
        <dbReference type="EMBL" id="GJD98650.1"/>
    </source>
</evidence>
<dbReference type="Pfam" id="PF13286">
    <property type="entry name" value="HD_assoc"/>
    <property type="match status" value="1"/>
</dbReference>
<organism evidence="5 6">
    <name type="scientific">Methylobacterium isbiliense</name>
    <dbReference type="NCBI Taxonomy" id="315478"/>
    <lineage>
        <taxon>Bacteria</taxon>
        <taxon>Pseudomonadati</taxon>
        <taxon>Pseudomonadota</taxon>
        <taxon>Alphaproteobacteria</taxon>
        <taxon>Hyphomicrobiales</taxon>
        <taxon>Methylobacteriaceae</taxon>
        <taxon>Methylobacterium</taxon>
    </lineage>
</organism>
<dbReference type="SUPFAM" id="SSF109604">
    <property type="entry name" value="HD-domain/PDEase-like"/>
    <property type="match status" value="1"/>
</dbReference>
<reference evidence="5" key="1">
    <citation type="journal article" date="2021" name="Front. Microbiol.">
        <title>Comprehensive Comparative Genomics and Phenotyping of Methylobacterium Species.</title>
        <authorList>
            <person name="Alessa O."/>
            <person name="Ogura Y."/>
            <person name="Fujitani Y."/>
            <person name="Takami H."/>
            <person name="Hayashi T."/>
            <person name="Sahin N."/>
            <person name="Tani A."/>
        </authorList>
    </citation>
    <scope>NUCLEOTIDE SEQUENCE</scope>
    <source>
        <strain evidence="5">DSM 17168</strain>
    </source>
</reference>
<proteinExistence type="inferred from homology"/>
<dbReference type="NCBIfam" id="TIGR01353">
    <property type="entry name" value="dGTP_triPase"/>
    <property type="match status" value="1"/>
</dbReference>
<dbReference type="RefSeq" id="WP_238233603.1">
    <property type="nucleotide sequence ID" value="NZ_BPQQ01000005.1"/>
</dbReference>
<gene>
    <name evidence="5" type="ORF">GMJLKIPL_0561</name>
</gene>
<dbReference type="InterPro" id="IPR023023">
    <property type="entry name" value="dNTPase_2"/>
</dbReference>
<accession>A0ABQ4S876</accession>
<evidence type="ECO:0000259" key="4">
    <source>
        <dbReference type="PROSITE" id="PS51831"/>
    </source>
</evidence>
<dbReference type="InterPro" id="IPR003607">
    <property type="entry name" value="HD/PDEase_dom"/>
</dbReference>
<evidence type="ECO:0000256" key="2">
    <source>
        <dbReference type="HAMAP-Rule" id="MF_01212"/>
    </source>
</evidence>
<dbReference type="NCBIfam" id="NF002326">
    <property type="entry name" value="PRK01286.1-1"/>
    <property type="match status" value="1"/>
</dbReference>
<dbReference type="PROSITE" id="PS51831">
    <property type="entry name" value="HD"/>
    <property type="match status" value="1"/>
</dbReference>
<dbReference type="PANTHER" id="PTHR11373:SF43">
    <property type="entry name" value="DEOXYGUANOSINETRIPHOSPHATE TRIPHOSPHOHYDROLASE-LIKE PROTEIN"/>
    <property type="match status" value="1"/>
</dbReference>
<evidence type="ECO:0000256" key="1">
    <source>
        <dbReference type="ARBA" id="ARBA00022801"/>
    </source>
</evidence>
<comment type="caution">
    <text evidence="5">The sequence shown here is derived from an EMBL/GenBank/DDBJ whole genome shotgun (WGS) entry which is preliminary data.</text>
</comment>
<comment type="similarity">
    <text evidence="2">Belongs to the dGTPase family. Type 2 subfamily.</text>
</comment>
<dbReference type="InterPro" id="IPR026875">
    <property type="entry name" value="PHydrolase_assoc_dom"/>
</dbReference>
<protein>
    <recommendedName>
        <fullName evidence="2">Deoxyguanosinetriphosphate triphosphohydrolase-like protein</fullName>
    </recommendedName>
</protein>
<dbReference type="PANTHER" id="PTHR11373">
    <property type="entry name" value="DEOXYNUCLEOSIDE TRIPHOSPHATE TRIPHOSPHOHYDROLASE"/>
    <property type="match status" value="1"/>
</dbReference>
<dbReference type="InterPro" id="IPR050135">
    <property type="entry name" value="dGTPase-like"/>
</dbReference>
<dbReference type="NCBIfam" id="NF002328">
    <property type="entry name" value="PRK01286.1-3"/>
    <property type="match status" value="1"/>
</dbReference>
<dbReference type="InterPro" id="IPR006674">
    <property type="entry name" value="HD_domain"/>
</dbReference>
<feature type="domain" description="HD" evidence="4">
    <location>
        <begin position="70"/>
        <end position="218"/>
    </location>
</feature>
<dbReference type="HAMAP" id="MF_01212">
    <property type="entry name" value="dGTPase_type2"/>
    <property type="match status" value="1"/>
</dbReference>
<dbReference type="SMART" id="SM00471">
    <property type="entry name" value="HDc"/>
    <property type="match status" value="1"/>
</dbReference>
<dbReference type="Pfam" id="PF01966">
    <property type="entry name" value="HD"/>
    <property type="match status" value="1"/>
</dbReference>
<sequence>MRGSNGERWRAPYACDPAASRGRLIGEPASPTRSDFQRDRDRVVHSAAFRRLKHKTQVFVHHEGDHYRTRLTHTLEVSQIARALARALGLDEDLAEALALAHDLGHTPFGHTGEDALHACMAGQGGFDHNAQALRLVTRLERRYAAFDGLNLTWETLEGLVKHNGPLLTPAGAPTPRYAATGIPAAITEYSAVQDLALATHPGLEAQVAALADDIAYDAHDLDDGLRADLFALDDLREVAFLADLLAEIARLHPVLDRSRVIHELTRRVITRFVEDVIAETGRRLARLAPADADAIRGAGAPVAAFSDPIAAADRDIKTFLFARMYRHPGVMAVRARAAGIVRDLFGAFTADPGFMPEEWRAGLSGPDDPRTPRRVADYIAGMTDNYAVSQHRRLFPTTPDLHWVTWPGGRD</sequence>
<dbReference type="InterPro" id="IPR006261">
    <property type="entry name" value="dGTPase"/>
</dbReference>
<evidence type="ECO:0000256" key="3">
    <source>
        <dbReference type="SAM" id="MobiDB-lite"/>
    </source>
</evidence>
<feature type="region of interest" description="Disordered" evidence="3">
    <location>
        <begin position="20"/>
        <end position="40"/>
    </location>
</feature>
<evidence type="ECO:0000313" key="6">
    <source>
        <dbReference type="Proteomes" id="UP001055153"/>
    </source>
</evidence>
<dbReference type="EMBL" id="BPQQ01000005">
    <property type="protein sequence ID" value="GJD98650.1"/>
    <property type="molecule type" value="Genomic_DNA"/>
</dbReference>
<keyword evidence="6" id="KW-1185">Reference proteome</keyword>
<dbReference type="Gene3D" id="1.10.3210.10">
    <property type="entry name" value="Hypothetical protein af1432"/>
    <property type="match status" value="1"/>
</dbReference>
<dbReference type="CDD" id="cd00077">
    <property type="entry name" value="HDc"/>
    <property type="match status" value="1"/>
</dbReference>
<name>A0ABQ4S876_9HYPH</name>
<keyword evidence="1 2" id="KW-0378">Hydrolase</keyword>
<dbReference type="Proteomes" id="UP001055153">
    <property type="component" value="Unassembled WGS sequence"/>
</dbReference>